<dbReference type="Gene3D" id="3.40.50.720">
    <property type="entry name" value="NAD(P)-binding Rossmann-like Domain"/>
    <property type="match status" value="1"/>
</dbReference>
<dbReference type="EMBL" id="QGDO01000003">
    <property type="protein sequence ID" value="PWJ42130.1"/>
    <property type="molecule type" value="Genomic_DNA"/>
</dbReference>
<dbReference type="OrthoDB" id="623995at2"/>
<keyword evidence="3" id="KW-1185">Reference proteome</keyword>
<comment type="caution">
    <text evidence="2">The sequence shown here is derived from an EMBL/GenBank/DDBJ whole genome shotgun (WGS) entry which is preliminary data.</text>
</comment>
<dbReference type="Proteomes" id="UP000245535">
    <property type="component" value="Unassembled WGS sequence"/>
</dbReference>
<dbReference type="AlphaFoldDB" id="A0A315Z9W8"/>
<organism evidence="2 3">
    <name type="scientific">Sediminitomix flava</name>
    <dbReference type="NCBI Taxonomy" id="379075"/>
    <lineage>
        <taxon>Bacteria</taxon>
        <taxon>Pseudomonadati</taxon>
        <taxon>Bacteroidota</taxon>
        <taxon>Cytophagia</taxon>
        <taxon>Cytophagales</taxon>
        <taxon>Flammeovirgaceae</taxon>
        <taxon>Sediminitomix</taxon>
    </lineage>
</organism>
<feature type="domain" description="Saccharopine dehydrogenase NADP binding" evidence="1">
    <location>
        <begin position="6"/>
        <end position="117"/>
    </location>
</feature>
<evidence type="ECO:0000313" key="3">
    <source>
        <dbReference type="Proteomes" id="UP000245535"/>
    </source>
</evidence>
<dbReference type="InterPro" id="IPR036291">
    <property type="entry name" value="NAD(P)-bd_dom_sf"/>
</dbReference>
<gene>
    <name evidence="2" type="ORF">BC781_103380</name>
</gene>
<sequence>MDRVKVMLYGAGGLLGKLILQNLQNNENLEIILAGRIKDIELFKDFDMYETRFFNLDNDYEINRNIQDLDILLNMAGSYHKTALTLANACVEYEVHYLDFSKYSTDYETLFILDEQAKLKNIMLMPGIGFSIVPTDILATHLNNKISEAQKLILAIMTPIGGITQNHLLNILHKSSTTGTFLVNGTTQIVRAAHKKLEVKVHGHTFETISDPWRGDTFSVSLNSDIPNVETYTYYPKLFSLLLEYSHRIDWMLHPSIPEWIIKKVGKKEIGDISPDHRTYAYAKIINHTHYVESYIEGPDMYNFSAKTAQIIIQKVADGKWKKGFQTPGNLYGNKIIDHISDVKMHTSKMKKL</sequence>
<protein>
    <submittedName>
        <fullName evidence="2">Saccharopine dehydrogenase-like protein</fullName>
    </submittedName>
</protein>
<proteinExistence type="predicted"/>
<dbReference type="RefSeq" id="WP_109618802.1">
    <property type="nucleotide sequence ID" value="NZ_QGDO01000003.1"/>
</dbReference>
<dbReference type="PANTHER" id="PTHR43781">
    <property type="entry name" value="SACCHAROPINE DEHYDROGENASE"/>
    <property type="match status" value="1"/>
</dbReference>
<accession>A0A315Z9W8</accession>
<dbReference type="Pfam" id="PF03435">
    <property type="entry name" value="Sacchrp_dh_NADP"/>
    <property type="match status" value="1"/>
</dbReference>
<dbReference type="PANTHER" id="PTHR43781:SF1">
    <property type="entry name" value="SACCHAROPINE DEHYDROGENASE"/>
    <property type="match status" value="1"/>
</dbReference>
<reference evidence="2 3" key="1">
    <citation type="submission" date="2018-03" db="EMBL/GenBank/DDBJ databases">
        <title>Genomic Encyclopedia of Archaeal and Bacterial Type Strains, Phase II (KMG-II): from individual species to whole genera.</title>
        <authorList>
            <person name="Goeker M."/>
        </authorList>
    </citation>
    <scope>NUCLEOTIDE SEQUENCE [LARGE SCALE GENOMIC DNA]</scope>
    <source>
        <strain evidence="2 3">DSM 28229</strain>
    </source>
</reference>
<dbReference type="SUPFAM" id="SSF51735">
    <property type="entry name" value="NAD(P)-binding Rossmann-fold domains"/>
    <property type="match status" value="1"/>
</dbReference>
<evidence type="ECO:0000313" key="2">
    <source>
        <dbReference type="EMBL" id="PWJ42130.1"/>
    </source>
</evidence>
<name>A0A315Z9W8_SEDFL</name>
<evidence type="ECO:0000259" key="1">
    <source>
        <dbReference type="Pfam" id="PF03435"/>
    </source>
</evidence>
<dbReference type="InterPro" id="IPR005097">
    <property type="entry name" value="Sacchrp_dh_NADP-bd"/>
</dbReference>